<dbReference type="AlphaFoldDB" id="A5YSR9"/>
<dbReference type="InterPro" id="IPR056097">
    <property type="entry name" value="DUF7680"/>
</dbReference>
<dbReference type="EMBL" id="EF583997">
    <property type="protein sequence ID" value="ABQ76026.1"/>
    <property type="molecule type" value="Genomic_DNA"/>
</dbReference>
<dbReference type="Pfam" id="PF24728">
    <property type="entry name" value="DUF7680"/>
    <property type="match status" value="1"/>
</dbReference>
<evidence type="ECO:0000259" key="1">
    <source>
        <dbReference type="Pfam" id="PF24728"/>
    </source>
</evidence>
<proteinExistence type="predicted"/>
<sequence length="208" mass="22867">MSGTQYNSEPFAFTAGRYGDRPVFILTRRWKQKGPEVTLYELAPDNIAQTRRERFDDMSSSASLTIHELPDIIADGQTPNDIKSGHGDGTHDWSNWQALKIVTLGGERNKIAISSLVRPVLTSGEYDTDSVCVGSDGSLAVSESVGIRLSIGFRALRPVRKQNRLQAIADGVSNMTLGECYYWHAKMRSPTVPSGAKALRTLLSSHIN</sequence>
<accession>A5YSR9</accession>
<protein>
    <recommendedName>
        <fullName evidence="1">DUF7680 domain-containing protein</fullName>
    </recommendedName>
</protein>
<feature type="domain" description="DUF7680" evidence="1">
    <location>
        <begin position="26"/>
        <end position="204"/>
    </location>
</feature>
<reference evidence="2" key="1">
    <citation type="journal article" date="2007" name="ISME J.">
        <title>Genomic plasticity in prokaryotes: the case of the square haloarchaeon.</title>
        <authorList>
            <person name="Cuadros-Orellana S."/>
            <person name="Martin-Cuadrado A.B."/>
            <person name="Legault B."/>
            <person name="D'Auria G."/>
            <person name="Zhaxybayeva O."/>
            <person name="Papke R.T."/>
            <person name="Rodriguez-Valera F."/>
        </authorList>
    </citation>
    <scope>NUCLEOTIDE SEQUENCE</scope>
</reference>
<evidence type="ECO:0000313" key="2">
    <source>
        <dbReference type="EMBL" id="ABQ76026.1"/>
    </source>
</evidence>
<organism evidence="2">
    <name type="scientific">uncultured haloarchaeon</name>
    <dbReference type="NCBI Taxonomy" id="160804"/>
    <lineage>
        <taxon>Archaea</taxon>
        <taxon>Methanobacteriati</taxon>
        <taxon>Methanobacteriota</taxon>
        <taxon>Stenosarchaea group</taxon>
        <taxon>Halobacteria</taxon>
        <taxon>Halobacteriales</taxon>
        <taxon>Halobacteriaceae</taxon>
        <taxon>environmental samples</taxon>
    </lineage>
</organism>
<name>A5YSR9_9EURY</name>